<evidence type="ECO:0000313" key="3">
    <source>
        <dbReference type="Proteomes" id="UP001229421"/>
    </source>
</evidence>
<keyword evidence="3" id="KW-1185">Reference proteome</keyword>
<feature type="transmembrane region" description="Helical" evidence="1">
    <location>
        <begin position="7"/>
        <end position="34"/>
    </location>
</feature>
<dbReference type="Proteomes" id="UP001229421">
    <property type="component" value="Unassembled WGS sequence"/>
</dbReference>
<keyword evidence="1" id="KW-0812">Transmembrane</keyword>
<dbReference type="AlphaFoldDB" id="A0AAD8LDV0"/>
<protein>
    <submittedName>
        <fullName evidence="2">Uncharacterized protein</fullName>
    </submittedName>
</protein>
<evidence type="ECO:0000256" key="1">
    <source>
        <dbReference type="SAM" id="Phobius"/>
    </source>
</evidence>
<name>A0AAD8LDV0_TARER</name>
<dbReference type="EMBL" id="JAUHHV010000001">
    <property type="protein sequence ID" value="KAK1439627.1"/>
    <property type="molecule type" value="Genomic_DNA"/>
</dbReference>
<proteinExistence type="predicted"/>
<keyword evidence="1" id="KW-0472">Membrane</keyword>
<reference evidence="2" key="1">
    <citation type="journal article" date="2023" name="bioRxiv">
        <title>Improved chromosome-level genome assembly for marigold (Tagetes erecta).</title>
        <authorList>
            <person name="Jiang F."/>
            <person name="Yuan L."/>
            <person name="Wang S."/>
            <person name="Wang H."/>
            <person name="Xu D."/>
            <person name="Wang A."/>
            <person name="Fan W."/>
        </authorList>
    </citation>
    <scope>NUCLEOTIDE SEQUENCE</scope>
    <source>
        <strain evidence="2">WSJ</strain>
        <tissue evidence="2">Leaf</tissue>
    </source>
</reference>
<feature type="transmembrane region" description="Helical" evidence="1">
    <location>
        <begin position="54"/>
        <end position="71"/>
    </location>
</feature>
<gene>
    <name evidence="2" type="ORF">QVD17_05447</name>
</gene>
<comment type="caution">
    <text evidence="2">The sequence shown here is derived from an EMBL/GenBank/DDBJ whole genome shotgun (WGS) entry which is preliminary data.</text>
</comment>
<sequence length="82" mass="9365">MSSFLFLILFLISKIQTLSLLLFFFFVLFCFVLLSPSLLSSLLSTTTHDTKPQFSLLCQLVLYSCSVWSIIQKPFTKNTDMG</sequence>
<accession>A0AAD8LDV0</accession>
<keyword evidence="1" id="KW-1133">Transmembrane helix</keyword>
<organism evidence="2 3">
    <name type="scientific">Tagetes erecta</name>
    <name type="common">African marigold</name>
    <dbReference type="NCBI Taxonomy" id="13708"/>
    <lineage>
        <taxon>Eukaryota</taxon>
        <taxon>Viridiplantae</taxon>
        <taxon>Streptophyta</taxon>
        <taxon>Embryophyta</taxon>
        <taxon>Tracheophyta</taxon>
        <taxon>Spermatophyta</taxon>
        <taxon>Magnoliopsida</taxon>
        <taxon>eudicotyledons</taxon>
        <taxon>Gunneridae</taxon>
        <taxon>Pentapetalae</taxon>
        <taxon>asterids</taxon>
        <taxon>campanulids</taxon>
        <taxon>Asterales</taxon>
        <taxon>Asteraceae</taxon>
        <taxon>Asteroideae</taxon>
        <taxon>Heliantheae alliance</taxon>
        <taxon>Tageteae</taxon>
        <taxon>Tagetes</taxon>
    </lineage>
</organism>
<evidence type="ECO:0000313" key="2">
    <source>
        <dbReference type="EMBL" id="KAK1439627.1"/>
    </source>
</evidence>